<gene>
    <name evidence="4" type="ORF">GPECTOR_12g502</name>
</gene>
<evidence type="ECO:0000313" key="4">
    <source>
        <dbReference type="EMBL" id="KXZ51539.1"/>
    </source>
</evidence>
<reference evidence="5" key="1">
    <citation type="journal article" date="2016" name="Nat. Commun.">
        <title>The Gonium pectorale genome demonstrates co-option of cell cycle regulation during the evolution of multicellularity.</title>
        <authorList>
            <person name="Hanschen E.R."/>
            <person name="Marriage T.N."/>
            <person name="Ferris P.J."/>
            <person name="Hamaji T."/>
            <person name="Toyoda A."/>
            <person name="Fujiyama A."/>
            <person name="Neme R."/>
            <person name="Noguchi H."/>
            <person name="Minakuchi Y."/>
            <person name="Suzuki M."/>
            <person name="Kawai-Toyooka H."/>
            <person name="Smith D.R."/>
            <person name="Sparks H."/>
            <person name="Anderson J."/>
            <person name="Bakaric R."/>
            <person name="Luria V."/>
            <person name="Karger A."/>
            <person name="Kirschner M.W."/>
            <person name="Durand P.M."/>
            <person name="Michod R.E."/>
            <person name="Nozaki H."/>
            <person name="Olson B.J."/>
        </authorList>
    </citation>
    <scope>NUCLEOTIDE SEQUENCE [LARGE SCALE GENOMIC DNA]</scope>
    <source>
        <strain evidence="5">NIES-2863</strain>
    </source>
</reference>
<evidence type="ECO:0000256" key="1">
    <source>
        <dbReference type="ARBA" id="ARBA00010520"/>
    </source>
</evidence>
<name>A0A150GNX7_GONPE</name>
<dbReference type="Pfam" id="PF04667">
    <property type="entry name" value="Endosulfine"/>
    <property type="match status" value="1"/>
</dbReference>
<proteinExistence type="inferred from homology"/>
<feature type="region of interest" description="Disordered" evidence="3">
    <location>
        <begin position="1"/>
        <end position="23"/>
    </location>
</feature>
<comment type="similarity">
    <text evidence="1 2">Belongs to the endosulfine family.</text>
</comment>
<dbReference type="AlphaFoldDB" id="A0A150GNX7"/>
<dbReference type="OrthoDB" id="5949865at2759"/>
<dbReference type="InterPro" id="IPR006760">
    <property type="entry name" value="Endosulphine"/>
</dbReference>
<evidence type="ECO:0000256" key="3">
    <source>
        <dbReference type="SAM" id="MobiDB-lite"/>
    </source>
</evidence>
<evidence type="ECO:0000256" key="2">
    <source>
        <dbReference type="RuleBase" id="RU363120"/>
    </source>
</evidence>
<organism evidence="4 5">
    <name type="scientific">Gonium pectorale</name>
    <name type="common">Green alga</name>
    <dbReference type="NCBI Taxonomy" id="33097"/>
    <lineage>
        <taxon>Eukaryota</taxon>
        <taxon>Viridiplantae</taxon>
        <taxon>Chlorophyta</taxon>
        <taxon>core chlorophytes</taxon>
        <taxon>Chlorophyceae</taxon>
        <taxon>CS clade</taxon>
        <taxon>Chlamydomonadales</taxon>
        <taxon>Volvocaceae</taxon>
        <taxon>Gonium</taxon>
    </lineage>
</organism>
<keyword evidence="5" id="KW-1185">Reference proteome</keyword>
<protein>
    <submittedName>
        <fullName evidence="4">Uncharacterized protein</fullName>
    </submittedName>
</protein>
<comment type="caution">
    <text evidence="4">The sequence shown here is derived from an EMBL/GenBank/DDBJ whole genome shotgun (WGS) entry which is preliminary data.</text>
</comment>
<dbReference type="EMBL" id="LSYV01000013">
    <property type="protein sequence ID" value="KXZ51539.1"/>
    <property type="molecule type" value="Genomic_DNA"/>
</dbReference>
<sequence length="121" mass="13874">MQRPPPDDVNSSFSSTDMDTDLARQEEQLVEKYGRLQLKQRMLTGGKKQDRRYFDSADWQMQKQGKLIPDMFLGYDCPVDQLPVKLEPTVPGQRQRTHLDAVAWAQPAILPVNSSRTVIDI</sequence>
<dbReference type="Proteomes" id="UP000075714">
    <property type="component" value="Unassembled WGS sequence"/>
</dbReference>
<accession>A0A150GNX7</accession>
<evidence type="ECO:0000313" key="5">
    <source>
        <dbReference type="Proteomes" id="UP000075714"/>
    </source>
</evidence>